<dbReference type="CDD" id="cd00092">
    <property type="entry name" value="HTH_CRP"/>
    <property type="match status" value="1"/>
</dbReference>
<dbReference type="Pfam" id="PF13545">
    <property type="entry name" value="HTH_Crp_2"/>
    <property type="match status" value="1"/>
</dbReference>
<evidence type="ECO:0000256" key="3">
    <source>
        <dbReference type="ARBA" id="ARBA00023163"/>
    </source>
</evidence>
<dbReference type="PRINTS" id="PR00034">
    <property type="entry name" value="HTHCRP"/>
</dbReference>
<dbReference type="InterPro" id="IPR012318">
    <property type="entry name" value="HTH_CRP"/>
</dbReference>
<keyword evidence="2" id="KW-0238">DNA-binding</keyword>
<dbReference type="PROSITE" id="PS51063">
    <property type="entry name" value="HTH_CRP_2"/>
    <property type="match status" value="1"/>
</dbReference>
<keyword evidence="1" id="KW-0805">Transcription regulation</keyword>
<dbReference type="SUPFAM" id="SSF51206">
    <property type="entry name" value="cAMP-binding domain-like"/>
    <property type="match status" value="1"/>
</dbReference>
<evidence type="ECO:0000313" key="6">
    <source>
        <dbReference type="Proteomes" id="UP000526233"/>
    </source>
</evidence>
<accession>A0A7Y3T924</accession>
<dbReference type="InterPro" id="IPR036388">
    <property type="entry name" value="WH-like_DNA-bd_sf"/>
</dbReference>
<dbReference type="InterPro" id="IPR036390">
    <property type="entry name" value="WH_DNA-bd_sf"/>
</dbReference>
<dbReference type="Proteomes" id="UP000526233">
    <property type="component" value="Unassembled WGS sequence"/>
</dbReference>
<dbReference type="SUPFAM" id="SSF46785">
    <property type="entry name" value="Winged helix' DNA-binding domain"/>
    <property type="match status" value="1"/>
</dbReference>
<dbReference type="Gene3D" id="1.10.10.10">
    <property type="entry name" value="Winged helix-like DNA-binding domain superfamily/Winged helix DNA-binding domain"/>
    <property type="match status" value="1"/>
</dbReference>
<keyword evidence="3" id="KW-0804">Transcription</keyword>
<dbReference type="EMBL" id="PKQI01000004">
    <property type="protein sequence ID" value="NNV23148.1"/>
    <property type="molecule type" value="Genomic_DNA"/>
</dbReference>
<dbReference type="Gene3D" id="2.60.120.10">
    <property type="entry name" value="Jelly Rolls"/>
    <property type="match status" value="1"/>
</dbReference>
<evidence type="ECO:0000256" key="1">
    <source>
        <dbReference type="ARBA" id="ARBA00023015"/>
    </source>
</evidence>
<dbReference type="InterPro" id="IPR018490">
    <property type="entry name" value="cNMP-bd_dom_sf"/>
</dbReference>
<dbReference type="GO" id="GO:0005829">
    <property type="term" value="C:cytosol"/>
    <property type="evidence" value="ECO:0007669"/>
    <property type="project" value="TreeGrafter"/>
</dbReference>
<dbReference type="PANTHER" id="PTHR24567">
    <property type="entry name" value="CRP FAMILY TRANSCRIPTIONAL REGULATORY PROTEIN"/>
    <property type="match status" value="1"/>
</dbReference>
<name>A0A7Y3T924_9HYPH</name>
<sequence length="228" mass="25656">MFHEIAMGRAFAQCDGAVRTFSQNYSVVSEGDEIRRVYMVNSGMLRAFRFLSDGRRQITRFLFPNDLIGLIDNDSYSKSVETVVQSKLTSLSQSKLQEFISCNEGARLALQKETRNLLRRSNSLQVILGRLSSVEKLSCFILLLYQQKPLQQIVHIPMPRQDIADFLGMTVETVSRSFTRLRRLGLIVSRDPSSIKICSVSALQQVAGRFVLTGSPCRNVRAGISTNI</sequence>
<dbReference type="CDD" id="cd00038">
    <property type="entry name" value="CAP_ED"/>
    <property type="match status" value="1"/>
</dbReference>
<dbReference type="Pfam" id="PF00027">
    <property type="entry name" value="cNMP_binding"/>
    <property type="match status" value="1"/>
</dbReference>
<dbReference type="InterPro" id="IPR014710">
    <property type="entry name" value="RmlC-like_jellyroll"/>
</dbReference>
<dbReference type="RefSeq" id="WP_171380344.1">
    <property type="nucleotide sequence ID" value="NZ_JBLZNL010000005.1"/>
</dbReference>
<evidence type="ECO:0000313" key="5">
    <source>
        <dbReference type="EMBL" id="NNV23148.1"/>
    </source>
</evidence>
<dbReference type="AlphaFoldDB" id="A0A7Y3T924"/>
<reference evidence="5 6" key="1">
    <citation type="submission" date="2018-11" db="EMBL/GenBank/DDBJ databases">
        <title>Genome sequencing and analysis.</title>
        <authorList>
            <person name="Huang Y.-T."/>
        </authorList>
    </citation>
    <scope>NUCLEOTIDE SEQUENCE [LARGE SCALE GENOMIC DNA]</scope>
    <source>
        <strain evidence="5 6">SHIN</strain>
    </source>
</reference>
<organism evidence="5 6">
    <name type="scientific">Brucella pseudogrignonensis</name>
    <dbReference type="NCBI Taxonomy" id="419475"/>
    <lineage>
        <taxon>Bacteria</taxon>
        <taxon>Pseudomonadati</taxon>
        <taxon>Pseudomonadota</taxon>
        <taxon>Alphaproteobacteria</taxon>
        <taxon>Hyphomicrobiales</taxon>
        <taxon>Brucellaceae</taxon>
        <taxon>Brucella/Ochrobactrum group</taxon>
        <taxon>Brucella</taxon>
    </lineage>
</organism>
<feature type="domain" description="HTH crp-type" evidence="4">
    <location>
        <begin position="131"/>
        <end position="201"/>
    </location>
</feature>
<dbReference type="GO" id="GO:0003700">
    <property type="term" value="F:DNA-binding transcription factor activity"/>
    <property type="evidence" value="ECO:0007669"/>
    <property type="project" value="TreeGrafter"/>
</dbReference>
<gene>
    <name evidence="5" type="ORF">EHE22_22355</name>
</gene>
<dbReference type="GO" id="GO:0003677">
    <property type="term" value="F:DNA binding"/>
    <property type="evidence" value="ECO:0007669"/>
    <property type="project" value="UniProtKB-KW"/>
</dbReference>
<evidence type="ECO:0000259" key="4">
    <source>
        <dbReference type="PROSITE" id="PS51063"/>
    </source>
</evidence>
<dbReference type="InterPro" id="IPR050397">
    <property type="entry name" value="Env_Response_Regulators"/>
</dbReference>
<proteinExistence type="predicted"/>
<protein>
    <submittedName>
        <fullName evidence="5">Cyclic nucleotide-binding domain-containing protein</fullName>
    </submittedName>
</protein>
<dbReference type="InterPro" id="IPR000595">
    <property type="entry name" value="cNMP-bd_dom"/>
</dbReference>
<dbReference type="PANTHER" id="PTHR24567:SF75">
    <property type="entry name" value="FUMARATE AND NITRATE REDUCTION REGULATORY PROTEIN"/>
    <property type="match status" value="1"/>
</dbReference>
<dbReference type="SMART" id="SM00419">
    <property type="entry name" value="HTH_CRP"/>
    <property type="match status" value="1"/>
</dbReference>
<evidence type="ECO:0000256" key="2">
    <source>
        <dbReference type="ARBA" id="ARBA00023125"/>
    </source>
</evidence>
<comment type="caution">
    <text evidence="5">The sequence shown here is derived from an EMBL/GenBank/DDBJ whole genome shotgun (WGS) entry which is preliminary data.</text>
</comment>